<comment type="caution">
    <text evidence="2">The sequence shown here is derived from an EMBL/GenBank/DDBJ whole genome shotgun (WGS) entry which is preliminary data.</text>
</comment>
<evidence type="ECO:0000313" key="2">
    <source>
        <dbReference type="EMBL" id="OUC94420.1"/>
    </source>
</evidence>
<dbReference type="Pfam" id="PF00932">
    <property type="entry name" value="LTD"/>
    <property type="match status" value="1"/>
</dbReference>
<protein>
    <recommendedName>
        <fullName evidence="1">LTD domain-containing protein</fullName>
    </recommendedName>
</protein>
<accession>A0A243RHU6</accession>
<dbReference type="InterPro" id="IPR001322">
    <property type="entry name" value="Lamin_tail_dom"/>
</dbReference>
<organism evidence="2 3">
    <name type="scientific">Streptosporangium minutum</name>
    <dbReference type="NCBI Taxonomy" id="569862"/>
    <lineage>
        <taxon>Bacteria</taxon>
        <taxon>Bacillati</taxon>
        <taxon>Actinomycetota</taxon>
        <taxon>Actinomycetes</taxon>
        <taxon>Streptosporangiales</taxon>
        <taxon>Streptosporangiaceae</taxon>
        <taxon>Streptosporangium</taxon>
    </lineage>
</organism>
<dbReference type="Proteomes" id="UP000194761">
    <property type="component" value="Unassembled WGS sequence"/>
</dbReference>
<dbReference type="InterPro" id="IPR036415">
    <property type="entry name" value="Lamin_tail_dom_sf"/>
</dbReference>
<gene>
    <name evidence="2" type="ORF">CA984_22535</name>
</gene>
<sequence length="335" mass="35647">MPLKSYGVLAGRAVDRRREDGAGTPHYQIHLVDEAGVSYRVALNVKSQQAPSELLHLVDEDFRHPVTQALPQAAGGWTALPSRSGGAALDYIRGNLFDPAAMRPLPPDLPGVDNDLADRIDHYVQRAIADPGALVYAFGERWGPEPATPDKIFGFRPGNGAHDIHMNQGNSERFRGDDGVWQDGGLLLSFPAESRWIAIFLAFQSQAWHTDDTTGHTLEGAPARPGAGEEPVRVLAALVNPAGPAPEHEVVTLLNASPEPVDLTGWRLADRQKNAFPLPAGPLAPGATLTLAVSAPFALGNGGGVITLLDAAGLKVHGVSYTAAQGRREGWTVTF</sequence>
<evidence type="ECO:0000313" key="3">
    <source>
        <dbReference type="Proteomes" id="UP000194761"/>
    </source>
</evidence>
<keyword evidence="3" id="KW-1185">Reference proteome</keyword>
<dbReference type="PROSITE" id="PS51841">
    <property type="entry name" value="LTD"/>
    <property type="match status" value="1"/>
</dbReference>
<reference evidence="2 3" key="1">
    <citation type="submission" date="2017-05" db="EMBL/GenBank/DDBJ databases">
        <title>Biotechnological potential of actinobacteria isolated from South African environments.</title>
        <authorList>
            <person name="Le Roes-Hill M."/>
            <person name="Prins A."/>
            <person name="Durrell K.A."/>
        </authorList>
    </citation>
    <scope>NUCLEOTIDE SEQUENCE [LARGE SCALE GENOMIC DNA]</scope>
    <source>
        <strain evidence="2">M26</strain>
    </source>
</reference>
<dbReference type="EMBL" id="NGFP01000106">
    <property type="protein sequence ID" value="OUC94420.1"/>
    <property type="molecule type" value="Genomic_DNA"/>
</dbReference>
<feature type="domain" description="LTD" evidence="1">
    <location>
        <begin position="218"/>
        <end position="323"/>
    </location>
</feature>
<dbReference type="SUPFAM" id="SSF74853">
    <property type="entry name" value="Lamin A/C globular tail domain"/>
    <property type="match status" value="1"/>
</dbReference>
<name>A0A243RHU6_9ACTN</name>
<dbReference type="InterPro" id="IPR019268">
    <property type="entry name" value="DUF2278"/>
</dbReference>
<evidence type="ECO:0000259" key="1">
    <source>
        <dbReference type="PROSITE" id="PS51841"/>
    </source>
</evidence>
<proteinExistence type="predicted"/>
<dbReference type="RefSeq" id="WP_086575562.1">
    <property type="nucleotide sequence ID" value="NZ_NGFP01000106.1"/>
</dbReference>
<dbReference type="Pfam" id="PF10042">
    <property type="entry name" value="DUF2278"/>
    <property type="match status" value="1"/>
</dbReference>
<dbReference type="AlphaFoldDB" id="A0A243RHU6"/>